<keyword evidence="3" id="KW-1185">Reference proteome</keyword>
<feature type="compositionally biased region" description="Acidic residues" evidence="1">
    <location>
        <begin position="100"/>
        <end position="110"/>
    </location>
</feature>
<feature type="region of interest" description="Disordered" evidence="1">
    <location>
        <begin position="38"/>
        <end position="127"/>
    </location>
</feature>
<accession>A0A835AYR9</accession>
<reference evidence="2" key="1">
    <citation type="submission" date="2020-07" db="EMBL/GenBank/DDBJ databases">
        <title>Genome sequence and genetic diversity analysis of an under-domesticated orphan crop, white fonio (Digitaria exilis).</title>
        <authorList>
            <person name="Bennetzen J.L."/>
            <person name="Chen S."/>
            <person name="Ma X."/>
            <person name="Wang X."/>
            <person name="Yssel A.E.J."/>
            <person name="Chaluvadi S.R."/>
            <person name="Johnson M."/>
            <person name="Gangashetty P."/>
            <person name="Hamidou F."/>
            <person name="Sanogo M.D."/>
            <person name="Zwaenepoel A."/>
            <person name="Wallace J."/>
            <person name="Van De Peer Y."/>
            <person name="Van Deynze A."/>
        </authorList>
    </citation>
    <scope>NUCLEOTIDE SEQUENCE</scope>
    <source>
        <tissue evidence="2">Leaves</tissue>
    </source>
</reference>
<dbReference type="AlphaFoldDB" id="A0A835AYR9"/>
<protein>
    <submittedName>
        <fullName evidence="2">Uncharacterized protein</fullName>
    </submittedName>
</protein>
<feature type="region of interest" description="Disordered" evidence="1">
    <location>
        <begin position="150"/>
        <end position="191"/>
    </location>
</feature>
<organism evidence="2 3">
    <name type="scientific">Digitaria exilis</name>
    <dbReference type="NCBI Taxonomy" id="1010633"/>
    <lineage>
        <taxon>Eukaryota</taxon>
        <taxon>Viridiplantae</taxon>
        <taxon>Streptophyta</taxon>
        <taxon>Embryophyta</taxon>
        <taxon>Tracheophyta</taxon>
        <taxon>Spermatophyta</taxon>
        <taxon>Magnoliopsida</taxon>
        <taxon>Liliopsida</taxon>
        <taxon>Poales</taxon>
        <taxon>Poaceae</taxon>
        <taxon>PACMAD clade</taxon>
        <taxon>Panicoideae</taxon>
        <taxon>Panicodae</taxon>
        <taxon>Paniceae</taxon>
        <taxon>Anthephorinae</taxon>
        <taxon>Digitaria</taxon>
    </lineage>
</organism>
<dbReference type="EMBL" id="JACEFO010002150">
    <property type="protein sequence ID" value="KAF8677223.1"/>
    <property type="molecule type" value="Genomic_DNA"/>
</dbReference>
<feature type="compositionally biased region" description="Basic and acidic residues" evidence="1">
    <location>
        <begin position="210"/>
        <end position="219"/>
    </location>
</feature>
<dbReference type="Proteomes" id="UP000636709">
    <property type="component" value="Unassembled WGS sequence"/>
</dbReference>
<feature type="region of interest" description="Disordered" evidence="1">
    <location>
        <begin position="203"/>
        <end position="226"/>
    </location>
</feature>
<evidence type="ECO:0000313" key="2">
    <source>
        <dbReference type="EMBL" id="KAF8677223.1"/>
    </source>
</evidence>
<evidence type="ECO:0000256" key="1">
    <source>
        <dbReference type="SAM" id="MobiDB-lite"/>
    </source>
</evidence>
<gene>
    <name evidence="2" type="ORF">HU200_046701</name>
</gene>
<sequence>MAAKEEAVEEFAEEELEVAAILCGLKKALRARERRWRRRMQRLQVQPAAPEIPSWGRRRPRSMPEEKQPASPAPAPAPAPVEKRDGAASPNTPLAYPESGGDDAPAEEEEVAKKPASLHDDQWMQEQHGVVASLSQENAHLVKQIEEYRARLQSSRSTNESLKHLHKVKREREQQLEQEEQEQQAQKMPPAAAAVALGFGLGLDLNEPARSPEEEEHARAQQAQMAAAAAAAEWYRHVQMRAAMQKAAVSAGARRRRLEIMRAKGVCPTVSSKARRVG</sequence>
<name>A0A835AYR9_9POAL</name>
<proteinExistence type="predicted"/>
<comment type="caution">
    <text evidence="2">The sequence shown here is derived from an EMBL/GenBank/DDBJ whole genome shotgun (WGS) entry which is preliminary data.</text>
</comment>
<dbReference type="PANTHER" id="PTHR37614:SF2">
    <property type="entry name" value="OS02G0121400 PROTEIN"/>
    <property type="match status" value="1"/>
</dbReference>
<evidence type="ECO:0000313" key="3">
    <source>
        <dbReference type="Proteomes" id="UP000636709"/>
    </source>
</evidence>
<feature type="compositionally biased region" description="Basic and acidic residues" evidence="1">
    <location>
        <begin position="111"/>
        <end position="122"/>
    </location>
</feature>
<dbReference type="PANTHER" id="PTHR37614">
    <property type="entry name" value="OS02G0121400 PROTEIN"/>
    <property type="match status" value="1"/>
</dbReference>
<dbReference type="OrthoDB" id="688855at2759"/>